<keyword evidence="4" id="KW-1185">Reference proteome</keyword>
<feature type="chain" id="PRO_5046820972" evidence="2">
    <location>
        <begin position="27"/>
        <end position="184"/>
    </location>
</feature>
<reference evidence="3 4" key="1">
    <citation type="submission" date="2022-08" db="EMBL/GenBank/DDBJ databases">
        <title>Reclassification of Massilia species as members of the genera Telluria, Duganella, Pseudoduganella, Mokoshia gen. nov. and Zemynaea gen. nov. using orthogonal and non-orthogonal genome-based approaches.</title>
        <authorList>
            <person name="Bowman J.P."/>
        </authorList>
    </citation>
    <scope>NUCLEOTIDE SEQUENCE [LARGE SCALE GENOMIC DNA]</scope>
    <source>
        <strain evidence="3 4">LMG 28164</strain>
    </source>
</reference>
<dbReference type="EMBL" id="JANUGX010000002">
    <property type="protein sequence ID" value="MCS0588184.1"/>
    <property type="molecule type" value="Genomic_DNA"/>
</dbReference>
<dbReference type="Proteomes" id="UP001205560">
    <property type="component" value="Unassembled WGS sequence"/>
</dbReference>
<keyword evidence="2" id="KW-0732">Signal</keyword>
<feature type="compositionally biased region" description="Low complexity" evidence="1">
    <location>
        <begin position="173"/>
        <end position="184"/>
    </location>
</feature>
<accession>A0ABT2A1Z4</accession>
<organism evidence="3 4">
    <name type="scientific">Massilia norwichensis</name>
    <dbReference type="NCBI Taxonomy" id="1442366"/>
    <lineage>
        <taxon>Bacteria</taxon>
        <taxon>Pseudomonadati</taxon>
        <taxon>Pseudomonadota</taxon>
        <taxon>Betaproteobacteria</taxon>
        <taxon>Burkholderiales</taxon>
        <taxon>Oxalobacteraceae</taxon>
        <taxon>Telluria group</taxon>
        <taxon>Massilia</taxon>
    </lineage>
</organism>
<protein>
    <submittedName>
        <fullName evidence="3">Spy/CpxP family protein refolding chaperone</fullName>
    </submittedName>
</protein>
<feature type="region of interest" description="Disordered" evidence="1">
    <location>
        <begin position="24"/>
        <end position="49"/>
    </location>
</feature>
<proteinExistence type="predicted"/>
<dbReference type="Pfam" id="PF07813">
    <property type="entry name" value="LTXXQ"/>
    <property type="match status" value="1"/>
</dbReference>
<feature type="signal peptide" evidence="2">
    <location>
        <begin position="1"/>
        <end position="26"/>
    </location>
</feature>
<feature type="region of interest" description="Disordered" evidence="1">
    <location>
        <begin position="160"/>
        <end position="184"/>
    </location>
</feature>
<evidence type="ECO:0000313" key="4">
    <source>
        <dbReference type="Proteomes" id="UP001205560"/>
    </source>
</evidence>
<name>A0ABT2A1Z4_9BURK</name>
<dbReference type="Gene3D" id="1.20.120.1490">
    <property type="match status" value="1"/>
</dbReference>
<evidence type="ECO:0000256" key="2">
    <source>
        <dbReference type="SAM" id="SignalP"/>
    </source>
</evidence>
<evidence type="ECO:0000256" key="1">
    <source>
        <dbReference type="SAM" id="MobiDB-lite"/>
    </source>
</evidence>
<feature type="compositionally biased region" description="Basic and acidic residues" evidence="1">
    <location>
        <begin position="35"/>
        <end position="49"/>
    </location>
</feature>
<evidence type="ECO:0000313" key="3">
    <source>
        <dbReference type="EMBL" id="MCS0588184.1"/>
    </source>
</evidence>
<dbReference type="InterPro" id="IPR012899">
    <property type="entry name" value="LTXXQ"/>
</dbReference>
<comment type="caution">
    <text evidence="3">The sequence shown here is derived from an EMBL/GenBank/DDBJ whole genome shotgun (WGS) entry which is preliminary data.</text>
</comment>
<dbReference type="RefSeq" id="WP_258844026.1">
    <property type="nucleotide sequence ID" value="NZ_JANUGX010000002.1"/>
</dbReference>
<sequence>MNTLRKTLLTGLAALSLGGAMLGAQAQSQTPTPDNHPKAHLSKEERQAKHAEFAAKRAQKRAERVARLHDELKITPAQENAWNAFVASMKPAQRVGHQRGDRAAMASLTAPERAQKMIERQKARTVFMEQRLSALNSFYSVLSPEQKKVFDEKAARMQSRFGRHGGGHGDWQRGGQQRGDTARG</sequence>
<gene>
    <name evidence="3" type="ORF">NX782_03075</name>
</gene>